<keyword evidence="7" id="KW-0175">Coiled coil</keyword>
<dbReference type="InterPro" id="IPR003594">
    <property type="entry name" value="HATPase_dom"/>
</dbReference>
<evidence type="ECO:0000256" key="5">
    <source>
        <dbReference type="ARBA" id="ARBA00022777"/>
    </source>
</evidence>
<dbReference type="STRING" id="451.B6N58_04120"/>
<evidence type="ECO:0000313" key="10">
    <source>
        <dbReference type="EMBL" id="CEG61677.1"/>
    </source>
</evidence>
<keyword evidence="5 10" id="KW-0418">Kinase</keyword>
<dbReference type="PROSITE" id="PS50109">
    <property type="entry name" value="HIS_KIN"/>
    <property type="match status" value="1"/>
</dbReference>
<gene>
    <name evidence="10" type="ORF">LMI_2409</name>
    <name evidence="11" type="ORF">SAMN02982997_01054</name>
</gene>
<dbReference type="GO" id="GO:0000155">
    <property type="term" value="F:phosphorelay sensor kinase activity"/>
    <property type="evidence" value="ECO:0007669"/>
    <property type="project" value="InterPro"/>
</dbReference>
<evidence type="ECO:0000256" key="1">
    <source>
        <dbReference type="ARBA" id="ARBA00000085"/>
    </source>
</evidence>
<evidence type="ECO:0000256" key="2">
    <source>
        <dbReference type="ARBA" id="ARBA00012438"/>
    </source>
</evidence>
<evidence type="ECO:0000259" key="8">
    <source>
        <dbReference type="PROSITE" id="PS50109"/>
    </source>
</evidence>
<reference evidence="12" key="2">
    <citation type="submission" date="2014-09" db="EMBL/GenBank/DDBJ databases">
        <authorList>
            <person name="Gomez-Valero L."/>
        </authorList>
    </citation>
    <scope>NUCLEOTIDE SEQUENCE [LARGE SCALE GENOMIC DNA]</scope>
    <source>
        <strain evidence="12">ATCC33218</strain>
    </source>
</reference>
<dbReference type="PATRIC" id="fig|451.8.peg.2849"/>
<dbReference type="InterPro" id="IPR000700">
    <property type="entry name" value="PAS-assoc_C"/>
</dbReference>
<feature type="domain" description="PAC" evidence="9">
    <location>
        <begin position="218"/>
        <end position="269"/>
    </location>
</feature>
<evidence type="ECO:0000313" key="12">
    <source>
        <dbReference type="Proteomes" id="UP000032414"/>
    </source>
</evidence>
<dbReference type="InterPro" id="IPR000014">
    <property type="entry name" value="PAS"/>
</dbReference>
<dbReference type="Proteomes" id="UP000032414">
    <property type="component" value="Chromosome I"/>
</dbReference>
<dbReference type="OrthoDB" id="9792854at2"/>
<dbReference type="RefSeq" id="WP_052679550.1">
    <property type="nucleotide sequence ID" value="NZ_CP020614.1"/>
</dbReference>
<dbReference type="FunFam" id="3.30.565.10:FF:000010">
    <property type="entry name" value="Sensor histidine kinase RcsC"/>
    <property type="match status" value="1"/>
</dbReference>
<dbReference type="CDD" id="cd16922">
    <property type="entry name" value="HATPase_EvgS-ArcB-TorS-like"/>
    <property type="match status" value="1"/>
</dbReference>
<dbReference type="PANTHER" id="PTHR43047:SF66">
    <property type="entry name" value="HISKA"/>
    <property type="match status" value="1"/>
</dbReference>
<dbReference type="PROSITE" id="PS50113">
    <property type="entry name" value="PAC"/>
    <property type="match status" value="1"/>
</dbReference>
<proteinExistence type="predicted"/>
<dbReference type="SMART" id="SM00388">
    <property type="entry name" value="HisKA"/>
    <property type="match status" value="1"/>
</dbReference>
<dbReference type="AlphaFoldDB" id="A0A098GI68"/>
<reference evidence="10" key="1">
    <citation type="submission" date="2014-09" db="EMBL/GenBank/DDBJ databases">
        <authorList>
            <person name="GOMEZ-VALERO Laura"/>
        </authorList>
    </citation>
    <scope>NUCLEOTIDE SEQUENCE</scope>
    <source>
        <strain evidence="10">ATCC33218</strain>
    </source>
</reference>
<dbReference type="Pfam" id="PF08448">
    <property type="entry name" value="PAS_4"/>
    <property type="match status" value="2"/>
</dbReference>
<dbReference type="PANTHER" id="PTHR43047">
    <property type="entry name" value="TWO-COMPONENT HISTIDINE PROTEIN KINASE"/>
    <property type="match status" value="1"/>
</dbReference>
<dbReference type="InterPro" id="IPR036890">
    <property type="entry name" value="HATPase_C_sf"/>
</dbReference>
<sequence length="517" mass="58826">MALNYDSLLKQFDLYRQIIERMPVHIYWKDNQFRYLACNELQARSAGLSSPTEIVGKTDFELYPKRQAYEIRKNDMEVIATGLPCIFEEEGLELGNIHSIYLTQKIPLFNNEGEIIGLAGISINITERKAQEEKNRIEKEEAELTLASILDNLPGHVYWKNTDSVYQGCNFAQAKSAGFSHPKLMIGKTDYEMPWSHDAHSLRESDLAVMNSRQTLTREEASQLANSDEVSIFLSKKSPLFNKNGEVVGILGISFDITERKKIEEALSKSQIAAEAANQAKTEFLRNMEHQLRTPFSGIYSMVEFLAETEADLERKEQLEITYLSAKEFIEFLDDILDFTRNPSENLPILAKKFDLKKIIEKIICMERAAATIKQLDLNSDYPNDIPTVFIGDPPRIQRIIMNLLSNAIKFTDKGSIQVSVRMGKQIDERNFILQLLVADTGIGISPDKQNLIYEKFYRLHPANQNKYKGAGLGLHIVKQLVEELEGEIDVISSPETGTTFICTLPFKRPLLDEIVD</sequence>
<dbReference type="InterPro" id="IPR004358">
    <property type="entry name" value="Sig_transdc_His_kin-like_C"/>
</dbReference>
<evidence type="ECO:0000256" key="3">
    <source>
        <dbReference type="ARBA" id="ARBA00022553"/>
    </source>
</evidence>
<evidence type="ECO:0000256" key="7">
    <source>
        <dbReference type="SAM" id="Coils"/>
    </source>
</evidence>
<keyword evidence="13" id="KW-1185">Reference proteome</keyword>
<evidence type="ECO:0000256" key="6">
    <source>
        <dbReference type="ARBA" id="ARBA00023012"/>
    </source>
</evidence>
<dbReference type="HOGENOM" id="CLU_000445_114_15_6"/>
<organism evidence="10 12">
    <name type="scientific">Legionella micdadei</name>
    <name type="common">Tatlockia micdadei</name>
    <dbReference type="NCBI Taxonomy" id="451"/>
    <lineage>
        <taxon>Bacteria</taxon>
        <taxon>Pseudomonadati</taxon>
        <taxon>Pseudomonadota</taxon>
        <taxon>Gammaproteobacteria</taxon>
        <taxon>Legionellales</taxon>
        <taxon>Legionellaceae</taxon>
        <taxon>Legionella</taxon>
    </lineage>
</organism>
<dbReference type="GO" id="GO:0009927">
    <property type="term" value="F:histidine phosphotransfer kinase activity"/>
    <property type="evidence" value="ECO:0007669"/>
    <property type="project" value="TreeGrafter"/>
</dbReference>
<dbReference type="InterPro" id="IPR035965">
    <property type="entry name" value="PAS-like_dom_sf"/>
</dbReference>
<dbReference type="Pfam" id="PF00512">
    <property type="entry name" value="HisKA"/>
    <property type="match status" value="1"/>
</dbReference>
<accession>A0A098GI68</accession>
<keyword evidence="6" id="KW-0902">Two-component regulatory system</keyword>
<dbReference type="EMBL" id="LN614830">
    <property type="protein sequence ID" value="CEG61677.1"/>
    <property type="molecule type" value="Genomic_DNA"/>
</dbReference>
<evidence type="ECO:0000313" key="13">
    <source>
        <dbReference type="Proteomes" id="UP000182998"/>
    </source>
</evidence>
<dbReference type="Pfam" id="PF02518">
    <property type="entry name" value="HATPase_c"/>
    <property type="match status" value="1"/>
</dbReference>
<dbReference type="Proteomes" id="UP000182998">
    <property type="component" value="Unassembled WGS sequence"/>
</dbReference>
<dbReference type="EC" id="2.7.13.3" evidence="2"/>
<dbReference type="Gene3D" id="1.10.287.130">
    <property type="match status" value="1"/>
</dbReference>
<evidence type="ECO:0000259" key="9">
    <source>
        <dbReference type="PROSITE" id="PS50113"/>
    </source>
</evidence>
<dbReference type="InterPro" id="IPR005467">
    <property type="entry name" value="His_kinase_dom"/>
</dbReference>
<feature type="coiled-coil region" evidence="7">
    <location>
        <begin position="123"/>
        <end position="150"/>
    </location>
</feature>
<dbReference type="SMART" id="SM00387">
    <property type="entry name" value="HATPase_c"/>
    <property type="match status" value="1"/>
</dbReference>
<reference evidence="11 13" key="3">
    <citation type="submission" date="2016-10" db="EMBL/GenBank/DDBJ databases">
        <authorList>
            <person name="Varghese N."/>
            <person name="Submissions S."/>
        </authorList>
    </citation>
    <scope>NUCLEOTIDE SEQUENCE [LARGE SCALE GENOMIC DNA]</scope>
    <source>
        <strain evidence="11 13">ATCC 33218</strain>
    </source>
</reference>
<evidence type="ECO:0000256" key="4">
    <source>
        <dbReference type="ARBA" id="ARBA00022679"/>
    </source>
</evidence>
<name>A0A098GI68_LEGMI</name>
<comment type="catalytic activity">
    <reaction evidence="1">
        <text>ATP + protein L-histidine = ADP + protein N-phospho-L-histidine.</text>
        <dbReference type="EC" id="2.7.13.3"/>
    </reaction>
</comment>
<evidence type="ECO:0000313" key="11">
    <source>
        <dbReference type="EMBL" id="SCY20144.1"/>
    </source>
</evidence>
<dbReference type="EMBL" id="FMVN01000005">
    <property type="protein sequence ID" value="SCY20144.1"/>
    <property type="molecule type" value="Genomic_DNA"/>
</dbReference>
<dbReference type="SUPFAM" id="SSF55785">
    <property type="entry name" value="PYP-like sensor domain (PAS domain)"/>
    <property type="match status" value="2"/>
</dbReference>
<dbReference type="KEGG" id="tmc:LMI_2409"/>
<dbReference type="InterPro" id="IPR013656">
    <property type="entry name" value="PAS_4"/>
</dbReference>
<feature type="domain" description="Histidine kinase" evidence="8">
    <location>
        <begin position="287"/>
        <end position="509"/>
    </location>
</feature>
<dbReference type="Gene3D" id="3.30.565.10">
    <property type="entry name" value="Histidine kinase-like ATPase, C-terminal domain"/>
    <property type="match status" value="1"/>
</dbReference>
<dbReference type="InterPro" id="IPR036097">
    <property type="entry name" value="HisK_dim/P_sf"/>
</dbReference>
<dbReference type="Gene3D" id="3.30.450.20">
    <property type="entry name" value="PAS domain"/>
    <property type="match status" value="2"/>
</dbReference>
<dbReference type="NCBIfam" id="TIGR00229">
    <property type="entry name" value="sensory_box"/>
    <property type="match status" value="1"/>
</dbReference>
<dbReference type="SUPFAM" id="SSF55874">
    <property type="entry name" value="ATPase domain of HSP90 chaperone/DNA topoisomerase II/histidine kinase"/>
    <property type="match status" value="1"/>
</dbReference>
<dbReference type="InterPro" id="IPR003661">
    <property type="entry name" value="HisK_dim/P_dom"/>
</dbReference>
<dbReference type="GO" id="GO:0005886">
    <property type="term" value="C:plasma membrane"/>
    <property type="evidence" value="ECO:0007669"/>
    <property type="project" value="TreeGrafter"/>
</dbReference>
<keyword evidence="3" id="KW-0597">Phosphoprotein</keyword>
<dbReference type="CDD" id="cd00082">
    <property type="entry name" value="HisKA"/>
    <property type="match status" value="1"/>
</dbReference>
<keyword evidence="4" id="KW-0808">Transferase</keyword>
<dbReference type="PRINTS" id="PR00344">
    <property type="entry name" value="BCTRLSENSOR"/>
</dbReference>
<protein>
    <recommendedName>
        <fullName evidence="2">histidine kinase</fullName>
        <ecNumber evidence="2">2.7.13.3</ecNumber>
    </recommendedName>
</protein>
<dbReference type="SUPFAM" id="SSF47384">
    <property type="entry name" value="Homodimeric domain of signal transducing histidine kinase"/>
    <property type="match status" value="1"/>
</dbReference>